<keyword evidence="3 6" id="KW-0812">Transmembrane</keyword>
<comment type="subcellular location">
    <subcellularLocation>
        <location evidence="1">Cell membrane</location>
        <topology evidence="1">Multi-pass membrane protein</topology>
    </subcellularLocation>
</comment>
<keyword evidence="5 6" id="KW-0472">Membrane</keyword>
<keyword evidence="8" id="KW-1185">Reference proteome</keyword>
<dbReference type="PIRSF" id="PIRSF035875">
    <property type="entry name" value="RNase_BN"/>
    <property type="match status" value="1"/>
</dbReference>
<name>A0A0E3UWT6_9BACT</name>
<evidence type="ECO:0000313" key="7">
    <source>
        <dbReference type="EMBL" id="AKD03657.1"/>
    </source>
</evidence>
<reference evidence="7 8" key="1">
    <citation type="journal article" date="2015" name="Sci. Rep.">
        <title>Unraveling adaptation of Pontibacter korlensis to radiation and infertility in desert through complete genome and comparative transcriptomic analysis.</title>
        <authorList>
            <person name="Dai J."/>
            <person name="Dai W."/>
            <person name="Qiu C."/>
            <person name="Yang Z."/>
            <person name="Zhang Y."/>
            <person name="Zhou M."/>
            <person name="Zhang L."/>
            <person name="Fang C."/>
            <person name="Gao Q."/>
            <person name="Yang Q."/>
            <person name="Li X."/>
            <person name="Wang Z."/>
            <person name="Wang Z."/>
            <person name="Jia Z."/>
            <person name="Chen X."/>
        </authorList>
    </citation>
    <scope>NUCLEOTIDE SEQUENCE [LARGE SCALE GENOMIC DNA]</scope>
    <source>
        <strain evidence="7 8">X14-1T</strain>
    </source>
</reference>
<feature type="transmembrane region" description="Helical" evidence="6">
    <location>
        <begin position="91"/>
        <end position="114"/>
    </location>
</feature>
<sequence>MKTFLKTSWQILKDSKKNFQQGEPIVYSAAIAFFTIFSLPAILIFLSFLGSLFFKESDVQQEIVQHIRALISKQAAQQVSEVLKNLTDIPITFWGILVGLVVIVKSATIIFFIIQKALNSVWQVRVRDDVKYLTLLKHRVSTLLIVASLGFFFLSSILLDMIISIYSEQLRDLFEEFLSPAIRTTNTLFNILMMLVFFTAVHKVLPDAKVGWKNAFVGGIITSALFLVGKELINIILQNVKVAGIYATAGSLVVLLLWVFYSAVILMLGAQVTKAYTSYYNREISPTEIATKYERVSEQEA</sequence>
<evidence type="ECO:0000256" key="1">
    <source>
        <dbReference type="ARBA" id="ARBA00004651"/>
    </source>
</evidence>
<keyword evidence="4 6" id="KW-1133">Transmembrane helix</keyword>
<dbReference type="PANTHER" id="PTHR30213">
    <property type="entry name" value="INNER MEMBRANE PROTEIN YHJD"/>
    <property type="match status" value="1"/>
</dbReference>
<evidence type="ECO:0000256" key="2">
    <source>
        <dbReference type="ARBA" id="ARBA00022475"/>
    </source>
</evidence>
<evidence type="ECO:0000256" key="6">
    <source>
        <dbReference type="SAM" id="Phobius"/>
    </source>
</evidence>
<dbReference type="EMBL" id="CP009621">
    <property type="protein sequence ID" value="AKD03657.1"/>
    <property type="molecule type" value="Genomic_DNA"/>
</dbReference>
<organism evidence="7 8">
    <name type="scientific">Pontibacter korlensis</name>
    <dbReference type="NCBI Taxonomy" id="400092"/>
    <lineage>
        <taxon>Bacteria</taxon>
        <taxon>Pseudomonadati</taxon>
        <taxon>Bacteroidota</taxon>
        <taxon>Cytophagia</taxon>
        <taxon>Cytophagales</taxon>
        <taxon>Hymenobacteraceae</taxon>
        <taxon>Pontibacter</taxon>
    </lineage>
</organism>
<evidence type="ECO:0000256" key="4">
    <source>
        <dbReference type="ARBA" id="ARBA00022989"/>
    </source>
</evidence>
<dbReference type="RefSeq" id="WP_046310912.1">
    <property type="nucleotide sequence ID" value="NZ_CBCSCY010000002.1"/>
</dbReference>
<evidence type="ECO:0000256" key="5">
    <source>
        <dbReference type="ARBA" id="ARBA00023136"/>
    </source>
</evidence>
<proteinExistence type="predicted"/>
<dbReference type="AlphaFoldDB" id="A0A0E3UWT6"/>
<feature type="transmembrane region" description="Helical" evidence="6">
    <location>
        <begin position="187"/>
        <end position="205"/>
    </location>
</feature>
<feature type="transmembrane region" description="Helical" evidence="6">
    <location>
        <begin position="143"/>
        <end position="167"/>
    </location>
</feature>
<dbReference type="GO" id="GO:0005886">
    <property type="term" value="C:plasma membrane"/>
    <property type="evidence" value="ECO:0007669"/>
    <property type="project" value="UniProtKB-SubCell"/>
</dbReference>
<dbReference type="OrthoDB" id="9797028at2"/>
<evidence type="ECO:0000256" key="3">
    <source>
        <dbReference type="ARBA" id="ARBA00022692"/>
    </source>
</evidence>
<feature type="transmembrane region" description="Helical" evidence="6">
    <location>
        <begin position="217"/>
        <end position="237"/>
    </location>
</feature>
<dbReference type="PATRIC" id="fig|400092.3.peg.2525"/>
<dbReference type="Proteomes" id="UP000033109">
    <property type="component" value="Chromosome"/>
</dbReference>
<protein>
    <submittedName>
        <fullName evidence="7">Uncharacterized protein</fullName>
    </submittedName>
</protein>
<accession>A0A0E3UWT6</accession>
<dbReference type="Pfam" id="PF03631">
    <property type="entry name" value="Virul_fac_BrkB"/>
    <property type="match status" value="1"/>
</dbReference>
<keyword evidence="2" id="KW-1003">Cell membrane</keyword>
<gene>
    <name evidence="7" type="ORF">PKOR_11610</name>
</gene>
<dbReference type="PANTHER" id="PTHR30213:SF1">
    <property type="entry name" value="INNER MEMBRANE PROTEIN YHJD"/>
    <property type="match status" value="1"/>
</dbReference>
<dbReference type="KEGG" id="pko:PKOR_11610"/>
<dbReference type="InterPro" id="IPR017039">
    <property type="entry name" value="Virul_fac_BrkB"/>
</dbReference>
<feature type="transmembrane region" description="Helical" evidence="6">
    <location>
        <begin position="243"/>
        <end position="268"/>
    </location>
</feature>
<dbReference type="HOGENOM" id="CLU_045539_5_1_10"/>
<feature type="transmembrane region" description="Helical" evidence="6">
    <location>
        <begin position="25"/>
        <end position="49"/>
    </location>
</feature>
<evidence type="ECO:0000313" key="8">
    <source>
        <dbReference type="Proteomes" id="UP000033109"/>
    </source>
</evidence>